<evidence type="ECO:0000313" key="1">
    <source>
        <dbReference type="EMBL" id="TYS67728.1"/>
    </source>
</evidence>
<dbReference type="EMBL" id="VTEV01000005">
    <property type="protein sequence ID" value="TYS67728.1"/>
    <property type="molecule type" value="Genomic_DNA"/>
</dbReference>
<evidence type="ECO:0000313" key="2">
    <source>
        <dbReference type="Proteomes" id="UP000322524"/>
    </source>
</evidence>
<organism evidence="1 2">
    <name type="scientific">Sutcliffiella horikoshii</name>
    <dbReference type="NCBI Taxonomy" id="79883"/>
    <lineage>
        <taxon>Bacteria</taxon>
        <taxon>Bacillati</taxon>
        <taxon>Bacillota</taxon>
        <taxon>Bacilli</taxon>
        <taxon>Bacillales</taxon>
        <taxon>Bacillaceae</taxon>
        <taxon>Sutcliffiella</taxon>
    </lineage>
</organism>
<dbReference type="AlphaFoldDB" id="A0A5D4SZH5"/>
<dbReference type="OrthoDB" id="2855069at2"/>
<sequence>MKRKIIIGFLIVAVISVVSFKLFQNSTSNINPEVITDLVGTIYFTERVDEVLTLFKSDASLQNKTLVYSHKGKGND</sequence>
<reference evidence="1 2" key="1">
    <citation type="submission" date="2019-08" db="EMBL/GenBank/DDBJ databases">
        <title>Bacillus genomes from the desert of Cuatro Cienegas, Coahuila.</title>
        <authorList>
            <person name="Olmedo-Alvarez G."/>
        </authorList>
    </citation>
    <scope>NUCLEOTIDE SEQUENCE [LARGE SCALE GENOMIC DNA]</scope>
    <source>
        <strain evidence="1 2">CH28_1T</strain>
    </source>
</reference>
<proteinExistence type="predicted"/>
<dbReference type="Proteomes" id="UP000322524">
    <property type="component" value="Unassembled WGS sequence"/>
</dbReference>
<gene>
    <name evidence="1" type="ORF">FZC76_14275</name>
</gene>
<dbReference type="RefSeq" id="WP_148988837.1">
    <property type="nucleotide sequence ID" value="NZ_VTEV01000005.1"/>
</dbReference>
<protein>
    <submittedName>
        <fullName evidence="1">Uncharacterized protein</fullName>
    </submittedName>
</protein>
<name>A0A5D4SZH5_9BACI</name>
<accession>A0A5D4SZH5</accession>
<comment type="caution">
    <text evidence="1">The sequence shown here is derived from an EMBL/GenBank/DDBJ whole genome shotgun (WGS) entry which is preliminary data.</text>
</comment>